<dbReference type="PANTHER" id="PTHR36456">
    <property type="entry name" value="UPF0232 PROTEIN SCO3875"/>
    <property type="match status" value="1"/>
</dbReference>
<gene>
    <name evidence="1" type="ORF">UFOPK3001_00601</name>
    <name evidence="2" type="ORF">UFOPK3954_01508</name>
</gene>
<reference evidence="2" key="1">
    <citation type="submission" date="2020-05" db="EMBL/GenBank/DDBJ databases">
        <authorList>
            <person name="Chiriac C."/>
            <person name="Salcher M."/>
            <person name="Ghai R."/>
            <person name="Kavagutti S V."/>
        </authorList>
    </citation>
    <scope>NUCLEOTIDE SEQUENCE</scope>
</reference>
<dbReference type="EMBL" id="CAFAAJ010000027">
    <property type="protein sequence ID" value="CAB4795454.1"/>
    <property type="molecule type" value="Genomic_DNA"/>
</dbReference>
<organism evidence="2">
    <name type="scientific">freshwater metagenome</name>
    <dbReference type="NCBI Taxonomy" id="449393"/>
    <lineage>
        <taxon>unclassified sequences</taxon>
        <taxon>metagenomes</taxon>
        <taxon>ecological metagenomes</taxon>
    </lineage>
</organism>
<dbReference type="EMBL" id="CAFBON010000161">
    <property type="protein sequence ID" value="CAB4996819.1"/>
    <property type="molecule type" value="Genomic_DNA"/>
</dbReference>
<dbReference type="AlphaFoldDB" id="A0A6J7P103"/>
<dbReference type="InterPro" id="IPR007922">
    <property type="entry name" value="DciA-like"/>
</dbReference>
<evidence type="ECO:0000313" key="2">
    <source>
        <dbReference type="EMBL" id="CAB4996819.1"/>
    </source>
</evidence>
<evidence type="ECO:0000313" key="1">
    <source>
        <dbReference type="EMBL" id="CAB4795454.1"/>
    </source>
</evidence>
<proteinExistence type="predicted"/>
<sequence length="117" mass="12692">MAGRYGDGGRRRVREPRPLSLALDEVLRSLQPASASATPAKTVGGVFARWEDAVGAQIAANARPTRLSDGVLFVEVDEPGWATQLRYLEAQLIERITAVAGPGVTKIELRVRRRGRA</sequence>
<dbReference type="Pfam" id="PF05258">
    <property type="entry name" value="DciA"/>
    <property type="match status" value="1"/>
</dbReference>
<name>A0A6J7P103_9ZZZZ</name>
<protein>
    <submittedName>
        <fullName evidence="2">Unannotated protein</fullName>
    </submittedName>
</protein>
<dbReference type="PANTHER" id="PTHR36456:SF1">
    <property type="entry name" value="UPF0232 PROTEIN SCO3875"/>
    <property type="match status" value="1"/>
</dbReference>
<accession>A0A6J7P103</accession>